<proteinExistence type="predicted"/>
<feature type="region of interest" description="Disordered" evidence="1">
    <location>
        <begin position="205"/>
        <end position="224"/>
    </location>
</feature>
<sequence>MTTFEMQKFEDAAKENGVRYWDAHEFMSTLGYETWTAFNKVIIKAIASCAQLGISIHDVFIPVQIIEGKGVINSYKLTRFACFLVSLHADAKKPQVAQAKVVLAALADELIQERIQEGSLERIEIREELKAGETIMAGAAKAAGLEVHQYGVFKNAGFMGMYNMSLKQLIQYKGAPADKTLYDYMGKTELAANLFRVTQTEERLKRTQPRGLNQASQTAQDVGREVRDVMMRSSGEKPENLPIEEHIGDVKKRLKSANKEMRKIDGKKKKQLPKPS</sequence>
<feature type="region of interest" description="Disordered" evidence="1">
    <location>
        <begin position="256"/>
        <end position="276"/>
    </location>
</feature>
<feature type="compositionally biased region" description="Polar residues" evidence="1">
    <location>
        <begin position="210"/>
        <end position="220"/>
    </location>
</feature>
<evidence type="ECO:0000256" key="1">
    <source>
        <dbReference type="SAM" id="MobiDB-lite"/>
    </source>
</evidence>
<organism evidence="2 3">
    <name type="scientific">Nitrosovibrio tenuis</name>
    <dbReference type="NCBI Taxonomy" id="1233"/>
    <lineage>
        <taxon>Bacteria</taxon>
        <taxon>Pseudomonadati</taxon>
        <taxon>Pseudomonadota</taxon>
        <taxon>Betaproteobacteria</taxon>
        <taxon>Nitrosomonadales</taxon>
        <taxon>Nitrosomonadaceae</taxon>
        <taxon>Nitrosovibrio</taxon>
    </lineage>
</organism>
<evidence type="ECO:0000313" key="2">
    <source>
        <dbReference type="EMBL" id="SEL25940.1"/>
    </source>
</evidence>
<accession>A0A1H7NQV5</accession>
<dbReference type="STRING" id="1233.SAMN05216387_107107"/>
<reference evidence="2 3" key="1">
    <citation type="submission" date="2016-10" db="EMBL/GenBank/DDBJ databases">
        <authorList>
            <person name="de Groot N.N."/>
        </authorList>
    </citation>
    <scope>NUCLEOTIDE SEQUENCE [LARGE SCALE GENOMIC DNA]</scope>
    <source>
        <strain evidence="2 3">Nv1</strain>
    </source>
</reference>
<gene>
    <name evidence="2" type="ORF">SAMN05216387_107107</name>
</gene>
<dbReference type="AlphaFoldDB" id="A0A1H7NQV5"/>
<dbReference type="Proteomes" id="UP000198620">
    <property type="component" value="Unassembled WGS sequence"/>
</dbReference>
<name>A0A1H7NQV5_9PROT</name>
<evidence type="ECO:0000313" key="3">
    <source>
        <dbReference type="Proteomes" id="UP000198620"/>
    </source>
</evidence>
<feature type="compositionally biased region" description="Basic residues" evidence="1">
    <location>
        <begin position="265"/>
        <end position="276"/>
    </location>
</feature>
<keyword evidence="3" id="KW-1185">Reference proteome</keyword>
<dbReference type="RefSeq" id="WP_218141532.1">
    <property type="nucleotide sequence ID" value="NZ_FOBH01000007.1"/>
</dbReference>
<protein>
    <submittedName>
        <fullName evidence="2">DNA-damage-inducible protein D</fullName>
    </submittedName>
</protein>
<dbReference type="EMBL" id="FOBH01000007">
    <property type="protein sequence ID" value="SEL25940.1"/>
    <property type="molecule type" value="Genomic_DNA"/>
</dbReference>